<dbReference type="PIRSF" id="PIRSF004846">
    <property type="entry name" value="ModA"/>
    <property type="match status" value="1"/>
</dbReference>
<evidence type="ECO:0000256" key="2">
    <source>
        <dbReference type="ARBA" id="ARBA00022723"/>
    </source>
</evidence>
<gene>
    <name evidence="5" type="ORF">FHS00_002488</name>
</gene>
<evidence type="ECO:0000313" key="6">
    <source>
        <dbReference type="Proteomes" id="UP000576152"/>
    </source>
</evidence>
<evidence type="ECO:0000256" key="1">
    <source>
        <dbReference type="ARBA" id="ARBA00009175"/>
    </source>
</evidence>
<evidence type="ECO:0000313" key="5">
    <source>
        <dbReference type="EMBL" id="MBB3712890.1"/>
    </source>
</evidence>
<dbReference type="SUPFAM" id="SSF53850">
    <property type="entry name" value="Periplasmic binding protein-like II"/>
    <property type="match status" value="1"/>
</dbReference>
<comment type="caution">
    <text evidence="5">The sequence shown here is derived from an EMBL/GenBank/DDBJ whole genome shotgun (WGS) entry which is preliminary data.</text>
</comment>
<keyword evidence="6" id="KW-1185">Reference proteome</keyword>
<accession>A0ABR6HQS0</accession>
<keyword evidence="3 4" id="KW-0732">Signal</keyword>
<sequence length="254" mass="26104">MRTGILLAALLAASPGLGRAEILTFAAASLGGPLDRAIEVWEAQGGAPVTVSYAGSSALARQIAAGAPADLFVSASTEWMDEVAKDGLIQPESRRDLMGNALVLVAEPHAKPVTIGPDLDLPALLGDGRLAMALVDAVPAGQYGRAALESLDLWNEVAPRVAQAENVRAALALVASGAAPYGIVYATDAHEEPRVRVVGQFPEDSHPPILYPAALVAGADEDAAAFLDFLSGPLAGEIFAEAGFTRPPQAEAPE</sequence>
<dbReference type="Gene3D" id="3.40.190.10">
    <property type="entry name" value="Periplasmic binding protein-like II"/>
    <property type="match status" value="2"/>
</dbReference>
<protein>
    <submittedName>
        <fullName evidence="5">Molybdate transport system substrate-binding protein</fullName>
    </submittedName>
</protein>
<comment type="similarity">
    <text evidence="1">Belongs to the bacterial solute-binding protein ModA family.</text>
</comment>
<dbReference type="PANTHER" id="PTHR30632">
    <property type="entry name" value="MOLYBDATE-BINDING PERIPLASMIC PROTEIN"/>
    <property type="match status" value="1"/>
</dbReference>
<dbReference type="Pfam" id="PF13531">
    <property type="entry name" value="SBP_bac_11"/>
    <property type="match status" value="1"/>
</dbReference>
<dbReference type="NCBIfam" id="TIGR01256">
    <property type="entry name" value="modA"/>
    <property type="match status" value="1"/>
</dbReference>
<proteinExistence type="inferred from homology"/>
<name>A0ABR6HQS0_9RHOB</name>
<evidence type="ECO:0000256" key="3">
    <source>
        <dbReference type="ARBA" id="ARBA00022729"/>
    </source>
</evidence>
<organism evidence="5 6">
    <name type="scientific">Limimaricola variabilis</name>
    <dbReference type="NCBI Taxonomy" id="1492771"/>
    <lineage>
        <taxon>Bacteria</taxon>
        <taxon>Pseudomonadati</taxon>
        <taxon>Pseudomonadota</taxon>
        <taxon>Alphaproteobacteria</taxon>
        <taxon>Rhodobacterales</taxon>
        <taxon>Paracoccaceae</taxon>
        <taxon>Limimaricola</taxon>
    </lineage>
</organism>
<dbReference type="EMBL" id="JACIBX010000009">
    <property type="protein sequence ID" value="MBB3712890.1"/>
    <property type="molecule type" value="Genomic_DNA"/>
</dbReference>
<dbReference type="InterPro" id="IPR005950">
    <property type="entry name" value="ModA"/>
</dbReference>
<keyword evidence="2" id="KW-0479">Metal-binding</keyword>
<dbReference type="InterPro" id="IPR050682">
    <property type="entry name" value="ModA/WtpA"/>
</dbReference>
<evidence type="ECO:0000256" key="4">
    <source>
        <dbReference type="SAM" id="SignalP"/>
    </source>
</evidence>
<reference evidence="5 6" key="1">
    <citation type="submission" date="2020-08" db="EMBL/GenBank/DDBJ databases">
        <title>Genomic Encyclopedia of Type Strains, Phase III (KMG-III): the genomes of soil and plant-associated and newly described type strains.</title>
        <authorList>
            <person name="Whitman W."/>
        </authorList>
    </citation>
    <scope>NUCLEOTIDE SEQUENCE [LARGE SCALE GENOMIC DNA]</scope>
    <source>
        <strain evidence="5 6">CECT 8572</strain>
    </source>
</reference>
<feature type="chain" id="PRO_5046225248" evidence="4">
    <location>
        <begin position="21"/>
        <end position="254"/>
    </location>
</feature>
<dbReference type="PANTHER" id="PTHR30632:SF17">
    <property type="entry name" value="MOLYBDATE-BINDING PROTEIN MODA"/>
    <property type="match status" value="1"/>
</dbReference>
<feature type="signal peptide" evidence="4">
    <location>
        <begin position="1"/>
        <end position="20"/>
    </location>
</feature>
<dbReference type="RefSeq" id="WP_183474054.1">
    <property type="nucleotide sequence ID" value="NZ_JACIBX010000009.1"/>
</dbReference>
<dbReference type="Proteomes" id="UP000576152">
    <property type="component" value="Unassembled WGS sequence"/>
</dbReference>